<dbReference type="EMBL" id="SSOP01000148">
    <property type="protein sequence ID" value="KAB5590741.1"/>
    <property type="molecule type" value="Genomic_DNA"/>
</dbReference>
<dbReference type="GO" id="GO:0035329">
    <property type="term" value="P:hippo signaling"/>
    <property type="evidence" value="ECO:0007669"/>
    <property type="project" value="TreeGrafter"/>
</dbReference>
<dbReference type="Pfam" id="PF00168">
    <property type="entry name" value="C2"/>
    <property type="match status" value="1"/>
</dbReference>
<dbReference type="Pfam" id="PF00397">
    <property type="entry name" value="WW"/>
    <property type="match status" value="3"/>
</dbReference>
<dbReference type="PANTHER" id="PTHR17616:SF8">
    <property type="entry name" value="TRANSCRIPTIONAL COACTIVATOR YORKIE"/>
    <property type="match status" value="1"/>
</dbReference>
<dbReference type="OrthoDB" id="3034104at2759"/>
<dbReference type="GO" id="GO:0005634">
    <property type="term" value="C:nucleus"/>
    <property type="evidence" value="ECO:0007669"/>
    <property type="project" value="UniProtKB-SubCell"/>
</dbReference>
<dbReference type="InterPro" id="IPR035892">
    <property type="entry name" value="C2_domain_sf"/>
</dbReference>
<proteinExistence type="predicted"/>
<evidence type="ECO:0000256" key="1">
    <source>
        <dbReference type="ARBA" id="ARBA00004123"/>
    </source>
</evidence>
<dbReference type="GO" id="GO:0003713">
    <property type="term" value="F:transcription coactivator activity"/>
    <property type="evidence" value="ECO:0007669"/>
    <property type="project" value="TreeGrafter"/>
</dbReference>
<reference evidence="7 8" key="1">
    <citation type="journal article" date="2019" name="Fungal Biol. Biotechnol.">
        <title>Draft genome sequence of fastidious pathogen Ceratobasidium theobromae, which causes vascular-streak dieback in Theobroma cacao.</title>
        <authorList>
            <person name="Ali S.S."/>
            <person name="Asman A."/>
            <person name="Shao J."/>
            <person name="Firmansyah A.P."/>
            <person name="Susilo A.W."/>
            <person name="Rosmana A."/>
            <person name="McMahon P."/>
            <person name="Junaid M."/>
            <person name="Guest D."/>
            <person name="Kheng T.Y."/>
            <person name="Meinhardt L.W."/>
            <person name="Bailey B.A."/>
        </authorList>
    </citation>
    <scope>NUCLEOTIDE SEQUENCE [LARGE SCALE GENOMIC DNA]</scope>
    <source>
        <strain evidence="7 8">CT2</strain>
    </source>
</reference>
<keyword evidence="4" id="KW-0539">Nucleus</keyword>
<feature type="domain" description="WW" evidence="6">
    <location>
        <begin position="220"/>
        <end position="253"/>
    </location>
</feature>
<evidence type="ECO:0000259" key="6">
    <source>
        <dbReference type="PROSITE" id="PS50020"/>
    </source>
</evidence>
<evidence type="ECO:0000313" key="8">
    <source>
        <dbReference type="Proteomes" id="UP000383932"/>
    </source>
</evidence>
<comment type="caution">
    <text evidence="7">The sequence shown here is derived from an EMBL/GenBank/DDBJ whole genome shotgun (WGS) entry which is preliminary data.</text>
</comment>
<feature type="domain" description="WW" evidence="6">
    <location>
        <begin position="296"/>
        <end position="329"/>
    </location>
</feature>
<evidence type="ECO:0008006" key="9">
    <source>
        <dbReference type="Google" id="ProtNLM"/>
    </source>
</evidence>
<dbReference type="PANTHER" id="PTHR17616">
    <property type="entry name" value="YES-ASSOCIATED PROTEIN YAP1 FAMILY MEMBER"/>
    <property type="match status" value="1"/>
</dbReference>
<feature type="domain" description="C2" evidence="5">
    <location>
        <begin position="27"/>
        <end position="151"/>
    </location>
</feature>
<dbReference type="SUPFAM" id="SSF51045">
    <property type="entry name" value="WW domain"/>
    <property type="match status" value="3"/>
</dbReference>
<comment type="subcellular location">
    <subcellularLocation>
        <location evidence="2">Cytoplasm</location>
    </subcellularLocation>
    <subcellularLocation>
        <location evidence="1">Nucleus</location>
    </subcellularLocation>
</comment>
<sequence>MLRRPISSPTASARTRLIHAGQLSSRSISAHRFALQVNCTLLHFALSFTSIAVISAKDLIDQNTSRHPDPFVTITVDDKQTRTTSVVETTLNPCWGENFDVAVNDSSVLTVQVFDRGQFEPPHGGSLGIAKVRVGKVIDIKLAGQGAYLNFKATIPLPRSDRLSEMLNLELKKSRDDSTVVGRMSIQISTKTHSPITNPGPTHVSGVTDKLTQAKEDSSNLLPPGWERRRSVSGEVYYVDHNTRTTTWDLPLTSTVAQLLGGWEERQTAEGRSYYVDHNTRSVVWTRPSTPTDTLPPLPFGWEERRTAKGHLYYVDHINRTTTWADPRA</sequence>
<keyword evidence="8" id="KW-1185">Reference proteome</keyword>
<dbReference type="GO" id="GO:0045944">
    <property type="term" value="P:positive regulation of transcription by RNA polymerase II"/>
    <property type="evidence" value="ECO:0007669"/>
    <property type="project" value="TreeGrafter"/>
</dbReference>
<gene>
    <name evidence="7" type="ORF">CTheo_5832</name>
</gene>
<evidence type="ECO:0000256" key="2">
    <source>
        <dbReference type="ARBA" id="ARBA00004496"/>
    </source>
</evidence>
<protein>
    <recommendedName>
        <fullName evidence="9">HECT-type E3 ubiquitin transferase</fullName>
    </recommendedName>
</protein>
<dbReference type="InterPro" id="IPR036020">
    <property type="entry name" value="WW_dom_sf"/>
</dbReference>
<evidence type="ECO:0000259" key="5">
    <source>
        <dbReference type="PROSITE" id="PS50004"/>
    </source>
</evidence>
<dbReference type="Gene3D" id="2.20.70.10">
    <property type="match status" value="3"/>
</dbReference>
<organism evidence="7 8">
    <name type="scientific">Ceratobasidium theobromae</name>
    <dbReference type="NCBI Taxonomy" id="1582974"/>
    <lineage>
        <taxon>Eukaryota</taxon>
        <taxon>Fungi</taxon>
        <taxon>Dikarya</taxon>
        <taxon>Basidiomycota</taxon>
        <taxon>Agaricomycotina</taxon>
        <taxon>Agaricomycetes</taxon>
        <taxon>Cantharellales</taxon>
        <taxon>Ceratobasidiaceae</taxon>
        <taxon>Ceratobasidium</taxon>
    </lineage>
</organism>
<dbReference type="SUPFAM" id="SSF49562">
    <property type="entry name" value="C2 domain (Calcium/lipid-binding domain, CaLB)"/>
    <property type="match status" value="1"/>
</dbReference>
<dbReference type="SMART" id="SM00239">
    <property type="entry name" value="C2"/>
    <property type="match status" value="1"/>
</dbReference>
<dbReference type="InterPro" id="IPR051583">
    <property type="entry name" value="YAP1"/>
</dbReference>
<dbReference type="InterPro" id="IPR000008">
    <property type="entry name" value="C2_dom"/>
</dbReference>
<dbReference type="Proteomes" id="UP000383932">
    <property type="component" value="Unassembled WGS sequence"/>
</dbReference>
<dbReference type="CDD" id="cd00201">
    <property type="entry name" value="WW"/>
    <property type="match status" value="3"/>
</dbReference>
<dbReference type="PROSITE" id="PS50004">
    <property type="entry name" value="C2"/>
    <property type="match status" value="1"/>
</dbReference>
<feature type="domain" description="WW" evidence="6">
    <location>
        <begin position="257"/>
        <end position="290"/>
    </location>
</feature>
<name>A0A5N5QH05_9AGAM</name>
<accession>A0A5N5QH05</accession>
<dbReference type="PROSITE" id="PS01159">
    <property type="entry name" value="WW_DOMAIN_1"/>
    <property type="match status" value="2"/>
</dbReference>
<evidence type="ECO:0000256" key="3">
    <source>
        <dbReference type="ARBA" id="ARBA00022490"/>
    </source>
</evidence>
<dbReference type="Gene3D" id="2.60.40.150">
    <property type="entry name" value="C2 domain"/>
    <property type="match status" value="1"/>
</dbReference>
<evidence type="ECO:0000313" key="7">
    <source>
        <dbReference type="EMBL" id="KAB5590741.1"/>
    </source>
</evidence>
<dbReference type="PROSITE" id="PS50020">
    <property type="entry name" value="WW_DOMAIN_2"/>
    <property type="match status" value="3"/>
</dbReference>
<dbReference type="GO" id="GO:0005737">
    <property type="term" value="C:cytoplasm"/>
    <property type="evidence" value="ECO:0007669"/>
    <property type="project" value="UniProtKB-SubCell"/>
</dbReference>
<keyword evidence="3" id="KW-0963">Cytoplasm</keyword>
<evidence type="ECO:0000256" key="4">
    <source>
        <dbReference type="ARBA" id="ARBA00023242"/>
    </source>
</evidence>
<dbReference type="SMART" id="SM00456">
    <property type="entry name" value="WW"/>
    <property type="match status" value="3"/>
</dbReference>
<dbReference type="AlphaFoldDB" id="A0A5N5QH05"/>
<dbReference type="InterPro" id="IPR001202">
    <property type="entry name" value="WW_dom"/>
</dbReference>